<name>G7JXG9_MEDTR</name>
<reference evidence="2 4" key="1">
    <citation type="journal article" date="2011" name="Nature">
        <title>The Medicago genome provides insight into the evolution of rhizobial symbioses.</title>
        <authorList>
            <person name="Young N.D."/>
            <person name="Debelle F."/>
            <person name="Oldroyd G.E."/>
            <person name="Geurts R."/>
            <person name="Cannon S.B."/>
            <person name="Udvardi M.K."/>
            <person name="Benedito V.A."/>
            <person name="Mayer K.F."/>
            <person name="Gouzy J."/>
            <person name="Schoof H."/>
            <person name="Van de Peer Y."/>
            <person name="Proost S."/>
            <person name="Cook D.R."/>
            <person name="Meyers B.C."/>
            <person name="Spannagl M."/>
            <person name="Cheung F."/>
            <person name="De Mita S."/>
            <person name="Krishnakumar V."/>
            <person name="Gundlach H."/>
            <person name="Zhou S."/>
            <person name="Mudge J."/>
            <person name="Bharti A.K."/>
            <person name="Murray J.D."/>
            <person name="Naoumkina M.A."/>
            <person name="Rosen B."/>
            <person name="Silverstein K.A."/>
            <person name="Tang H."/>
            <person name="Rombauts S."/>
            <person name="Zhao P.X."/>
            <person name="Zhou P."/>
            <person name="Barbe V."/>
            <person name="Bardou P."/>
            <person name="Bechner M."/>
            <person name="Bellec A."/>
            <person name="Berger A."/>
            <person name="Berges H."/>
            <person name="Bidwell S."/>
            <person name="Bisseling T."/>
            <person name="Choisne N."/>
            <person name="Couloux A."/>
            <person name="Denny R."/>
            <person name="Deshpande S."/>
            <person name="Dai X."/>
            <person name="Doyle J.J."/>
            <person name="Dudez A.M."/>
            <person name="Farmer A.D."/>
            <person name="Fouteau S."/>
            <person name="Franken C."/>
            <person name="Gibelin C."/>
            <person name="Gish J."/>
            <person name="Goldstein S."/>
            <person name="Gonzalez A.J."/>
            <person name="Green P.J."/>
            <person name="Hallab A."/>
            <person name="Hartog M."/>
            <person name="Hua A."/>
            <person name="Humphray S.J."/>
            <person name="Jeong D.H."/>
            <person name="Jing Y."/>
            <person name="Jocker A."/>
            <person name="Kenton S.M."/>
            <person name="Kim D.J."/>
            <person name="Klee K."/>
            <person name="Lai H."/>
            <person name="Lang C."/>
            <person name="Lin S."/>
            <person name="Macmil S.L."/>
            <person name="Magdelenat G."/>
            <person name="Matthews L."/>
            <person name="McCorrison J."/>
            <person name="Monaghan E.L."/>
            <person name="Mun J.H."/>
            <person name="Najar F.Z."/>
            <person name="Nicholson C."/>
            <person name="Noirot C."/>
            <person name="O'Bleness M."/>
            <person name="Paule C.R."/>
            <person name="Poulain J."/>
            <person name="Prion F."/>
            <person name="Qin B."/>
            <person name="Qu C."/>
            <person name="Retzel E.F."/>
            <person name="Riddle C."/>
            <person name="Sallet E."/>
            <person name="Samain S."/>
            <person name="Samson N."/>
            <person name="Sanders I."/>
            <person name="Saurat O."/>
            <person name="Scarpelli C."/>
            <person name="Schiex T."/>
            <person name="Segurens B."/>
            <person name="Severin A.J."/>
            <person name="Sherrier D.J."/>
            <person name="Shi R."/>
            <person name="Sims S."/>
            <person name="Singer S.R."/>
            <person name="Sinharoy S."/>
            <person name="Sterck L."/>
            <person name="Viollet A."/>
            <person name="Wang B.B."/>
            <person name="Wang K."/>
            <person name="Wang M."/>
            <person name="Wang X."/>
            <person name="Warfsmann J."/>
            <person name="Weissenbach J."/>
            <person name="White D.D."/>
            <person name="White J.D."/>
            <person name="Wiley G.B."/>
            <person name="Wincker P."/>
            <person name="Xing Y."/>
            <person name="Yang L."/>
            <person name="Yao Z."/>
            <person name="Ying F."/>
            <person name="Zhai J."/>
            <person name="Zhou L."/>
            <person name="Zuber A."/>
            <person name="Denarie J."/>
            <person name="Dixon R.A."/>
            <person name="May G.D."/>
            <person name="Schwartz D.C."/>
            <person name="Rogers J."/>
            <person name="Quetier F."/>
            <person name="Town C.D."/>
            <person name="Roe B.A."/>
        </authorList>
    </citation>
    <scope>NUCLEOTIDE SEQUENCE [LARGE SCALE GENOMIC DNA]</scope>
    <source>
        <strain evidence="2">A17</strain>
        <strain evidence="3 4">cv. Jemalong A17</strain>
    </source>
</reference>
<reference evidence="2 4" key="2">
    <citation type="journal article" date="2014" name="BMC Genomics">
        <title>An improved genome release (version Mt4.0) for the model legume Medicago truncatula.</title>
        <authorList>
            <person name="Tang H."/>
            <person name="Krishnakumar V."/>
            <person name="Bidwell S."/>
            <person name="Rosen B."/>
            <person name="Chan A."/>
            <person name="Zhou S."/>
            <person name="Gentzbittel L."/>
            <person name="Childs K.L."/>
            <person name="Yandell M."/>
            <person name="Gundlach H."/>
            <person name="Mayer K.F."/>
            <person name="Schwartz D.C."/>
            <person name="Town C.D."/>
        </authorList>
    </citation>
    <scope>GENOME REANNOTATION</scope>
    <source>
        <strain evidence="3 4">cv. Jemalong A17</strain>
    </source>
</reference>
<gene>
    <name evidence="2" type="ordered locus">MTR_5g013220</name>
</gene>
<keyword evidence="4" id="KW-1185">Reference proteome</keyword>
<dbReference type="HOGENOM" id="CLU_3090267_0_0_1"/>
<evidence type="ECO:0000313" key="2">
    <source>
        <dbReference type="EMBL" id="AES94326.1"/>
    </source>
</evidence>
<accession>G7JXG9</accession>
<protein>
    <submittedName>
        <fullName evidence="2">Transmembrane protein, putative</fullName>
    </submittedName>
</protein>
<keyword evidence="1" id="KW-0472">Membrane</keyword>
<evidence type="ECO:0000313" key="3">
    <source>
        <dbReference type="EnsemblPlants" id="AES94326"/>
    </source>
</evidence>
<dbReference type="EMBL" id="CM001221">
    <property type="protein sequence ID" value="AES94326.1"/>
    <property type="molecule type" value="Genomic_DNA"/>
</dbReference>
<evidence type="ECO:0000256" key="1">
    <source>
        <dbReference type="SAM" id="Phobius"/>
    </source>
</evidence>
<proteinExistence type="predicted"/>
<feature type="transmembrane region" description="Helical" evidence="1">
    <location>
        <begin position="6"/>
        <end position="26"/>
    </location>
</feature>
<dbReference type="AlphaFoldDB" id="G7JXG9"/>
<dbReference type="PaxDb" id="3880-AES94326"/>
<organism evidence="2 4">
    <name type="scientific">Medicago truncatula</name>
    <name type="common">Barrel medic</name>
    <name type="synonym">Medicago tribuloides</name>
    <dbReference type="NCBI Taxonomy" id="3880"/>
    <lineage>
        <taxon>Eukaryota</taxon>
        <taxon>Viridiplantae</taxon>
        <taxon>Streptophyta</taxon>
        <taxon>Embryophyta</taxon>
        <taxon>Tracheophyta</taxon>
        <taxon>Spermatophyta</taxon>
        <taxon>Magnoliopsida</taxon>
        <taxon>eudicotyledons</taxon>
        <taxon>Gunneridae</taxon>
        <taxon>Pentapetalae</taxon>
        <taxon>rosids</taxon>
        <taxon>fabids</taxon>
        <taxon>Fabales</taxon>
        <taxon>Fabaceae</taxon>
        <taxon>Papilionoideae</taxon>
        <taxon>50 kb inversion clade</taxon>
        <taxon>NPAAA clade</taxon>
        <taxon>Hologalegina</taxon>
        <taxon>IRL clade</taxon>
        <taxon>Trifolieae</taxon>
        <taxon>Medicago</taxon>
    </lineage>
</organism>
<keyword evidence="1 2" id="KW-0812">Transmembrane</keyword>
<reference evidence="3" key="3">
    <citation type="submission" date="2015-04" db="UniProtKB">
        <authorList>
            <consortium name="EnsemblPlants"/>
        </authorList>
    </citation>
    <scope>IDENTIFICATION</scope>
    <source>
        <strain evidence="3">cv. Jemalong A17</strain>
    </source>
</reference>
<sequence length="52" mass="5778">MTSGLTISVECELLIAIAFAILPSYVGNSEVRRKKVLFHQNSSANCDVFTRF</sequence>
<dbReference type="EnsemblPlants" id="AES94326">
    <property type="protein sequence ID" value="AES94326"/>
    <property type="gene ID" value="MTR_5g013220"/>
</dbReference>
<keyword evidence="1" id="KW-1133">Transmembrane helix</keyword>
<evidence type="ECO:0000313" key="4">
    <source>
        <dbReference type="Proteomes" id="UP000002051"/>
    </source>
</evidence>
<dbReference type="Proteomes" id="UP000002051">
    <property type="component" value="Chromosome 5"/>
</dbReference>